<dbReference type="RefSeq" id="WP_109587771.1">
    <property type="nucleotide sequence ID" value="NZ_QGHD01000033.1"/>
</dbReference>
<dbReference type="Proteomes" id="UP000245523">
    <property type="component" value="Unassembled WGS sequence"/>
</dbReference>
<evidence type="ECO:0000313" key="3">
    <source>
        <dbReference type="EMBL" id="PWK93080.1"/>
    </source>
</evidence>
<gene>
    <name evidence="3" type="ORF">B0H50_1336</name>
</gene>
<evidence type="ECO:0000256" key="1">
    <source>
        <dbReference type="PROSITE-ProRule" id="PRU00473"/>
    </source>
</evidence>
<dbReference type="InterPro" id="IPR006665">
    <property type="entry name" value="OmpA-like"/>
</dbReference>
<dbReference type="CDD" id="cd07185">
    <property type="entry name" value="OmpA_C-like"/>
    <property type="match status" value="1"/>
</dbReference>
<name>A0ABX5LIS5_9BACT</name>
<evidence type="ECO:0000313" key="4">
    <source>
        <dbReference type="Proteomes" id="UP000245523"/>
    </source>
</evidence>
<protein>
    <submittedName>
        <fullName evidence="3">Chemotaxis protein MotB</fullName>
    </submittedName>
</protein>
<dbReference type="EMBL" id="QGHD01000033">
    <property type="protein sequence ID" value="PWK93080.1"/>
    <property type="molecule type" value="Genomic_DNA"/>
</dbReference>
<dbReference type="PANTHER" id="PTHR30329">
    <property type="entry name" value="STATOR ELEMENT OF FLAGELLAR MOTOR COMPLEX"/>
    <property type="match status" value="1"/>
</dbReference>
<keyword evidence="1" id="KW-0472">Membrane</keyword>
<comment type="caution">
    <text evidence="3">The sequence shown here is derived from an EMBL/GenBank/DDBJ whole genome shotgun (WGS) entry which is preliminary data.</text>
</comment>
<dbReference type="SUPFAM" id="SSF103088">
    <property type="entry name" value="OmpA-like"/>
    <property type="match status" value="1"/>
</dbReference>
<dbReference type="Gene3D" id="3.30.1330.60">
    <property type="entry name" value="OmpA-like domain"/>
    <property type="match status" value="1"/>
</dbReference>
<dbReference type="PROSITE" id="PS51123">
    <property type="entry name" value="OMPA_2"/>
    <property type="match status" value="1"/>
</dbReference>
<feature type="domain" description="OmpA-like" evidence="2">
    <location>
        <begin position="66"/>
        <end position="202"/>
    </location>
</feature>
<organism evidence="3 4">
    <name type="scientific">Hallerella porci</name>
    <dbReference type="NCBI Taxonomy" id="1945871"/>
    <lineage>
        <taxon>Bacteria</taxon>
        <taxon>Pseudomonadati</taxon>
        <taxon>Fibrobacterota</taxon>
        <taxon>Fibrobacteria</taxon>
        <taxon>Fibrobacterales</taxon>
        <taxon>Fibrobacteraceae</taxon>
        <taxon>Hallerella</taxon>
    </lineage>
</organism>
<reference evidence="3 4" key="1">
    <citation type="submission" date="2018-05" db="EMBL/GenBank/DDBJ databases">
        <title>Animal gut microbial communities from fecal samples from Wisconsin, USA.</title>
        <authorList>
            <person name="Neumann A."/>
        </authorList>
    </citation>
    <scope>NUCLEOTIDE SEQUENCE [LARGE SCALE GENOMIC DNA]</scope>
    <source>
        <strain evidence="3 4">UWS4</strain>
    </source>
</reference>
<evidence type="ECO:0000259" key="2">
    <source>
        <dbReference type="PROSITE" id="PS51123"/>
    </source>
</evidence>
<dbReference type="InterPro" id="IPR050330">
    <property type="entry name" value="Bact_OuterMem_StrucFunc"/>
</dbReference>
<keyword evidence="4" id="KW-1185">Reference proteome</keyword>
<sequence length="203" mass="21666">MKSNPFVSISDLMAGVTAAVMLLLVVAVVQSASIQADHEAKKRKGIENAIAEIKESISSNTEGIVVSDSVITLADYSFERGSACLNGSVESVLKNTIAPILERKLKEYPNISIQIEGHSDAAAVQKPNTNLSKSCALFDDNYSLSAGRAREARKAVLNGVQGDASISRRIAVVGFGPDRLINTKRPMAAENRRVEIRLISGGI</sequence>
<dbReference type="Pfam" id="PF00691">
    <property type="entry name" value="OmpA"/>
    <property type="match status" value="1"/>
</dbReference>
<accession>A0ABX5LIS5</accession>
<dbReference type="InterPro" id="IPR036737">
    <property type="entry name" value="OmpA-like_sf"/>
</dbReference>
<dbReference type="PANTHER" id="PTHR30329:SF21">
    <property type="entry name" value="LIPOPROTEIN YIAD-RELATED"/>
    <property type="match status" value="1"/>
</dbReference>
<proteinExistence type="predicted"/>